<protein>
    <submittedName>
        <fullName evidence="2">McKusick-Kaufman/Bardet-Biedl syndromes putative chaperonin-like</fullName>
    </submittedName>
</protein>
<dbReference type="PANTHER" id="PTHR46787:SF1">
    <property type="entry name" value="MOLECULAR CHAPERONE MKKS"/>
    <property type="match status" value="1"/>
</dbReference>
<dbReference type="OrthoDB" id="528704at2759"/>
<dbReference type="GO" id="GO:1902636">
    <property type="term" value="C:kinociliary basal body"/>
    <property type="evidence" value="ECO:0007669"/>
    <property type="project" value="TreeGrafter"/>
</dbReference>
<dbReference type="Proteomes" id="UP000515135">
    <property type="component" value="Unplaced"/>
</dbReference>
<dbReference type="PANTHER" id="PTHR46787">
    <property type="entry name" value="SYNDROMES PUTATIVE CHAPERONIN-RELATED"/>
    <property type="match status" value="1"/>
</dbReference>
<dbReference type="GO" id="GO:0006457">
    <property type="term" value="P:protein folding"/>
    <property type="evidence" value="ECO:0007669"/>
    <property type="project" value="InterPro"/>
</dbReference>
<dbReference type="InterPro" id="IPR027410">
    <property type="entry name" value="TCP-1-like_intermed_sf"/>
</dbReference>
<dbReference type="GO" id="GO:0060271">
    <property type="term" value="P:cilium assembly"/>
    <property type="evidence" value="ECO:0007669"/>
    <property type="project" value="InterPro"/>
</dbReference>
<dbReference type="GO" id="GO:0051131">
    <property type="term" value="P:chaperone-mediated protein complex assembly"/>
    <property type="evidence" value="ECO:0007669"/>
    <property type="project" value="TreeGrafter"/>
</dbReference>
<accession>A0A6P4ZIN8</accession>
<dbReference type="InterPro" id="IPR002423">
    <property type="entry name" value="Cpn60/GroEL/TCP-1"/>
</dbReference>
<dbReference type="InterPro" id="IPR028790">
    <property type="entry name" value="MKKS"/>
</dbReference>
<dbReference type="GO" id="GO:0005737">
    <property type="term" value="C:cytoplasm"/>
    <property type="evidence" value="ECO:0007669"/>
    <property type="project" value="TreeGrafter"/>
</dbReference>
<sequence length="611" mass="65762">MCQKMSGVIPSPKQQSTVINQSLKDPKNTQAVSTFRALVQSCYGPTGRLKMIHNASGGHVTSTSMSQTLFRSMSVSNPVVKLIVSAVQSHTNQFSDGGLFASLLCSCLIESCLALPIPQQAVAKINEEMLHICLEYLQNENCLCKARLNVGDATMMLALVRSVLGSKPALMLNSVDLNILSRLVLQGFLKSIPDTTVGTLSLTDVEYVCIEGCSINDSHLVDGVLFETPKITKQYLGRVKPRKVHFHGGTETIKVALFNTSLSGDSDEFIDTAYEADAGVSGDAFVFQHLIQVAAHLVQLQVGVLACQKVVHPGVQKYLAENGVLTVDRLGSLHVVAVQRLTGATAIGTLHAAINEDNIGHLHSISTVQIQHKNYLHLQSSTSPVNTLLLCNRNEAALLEMKDVCRTAHHVLCQALRTPLVLCGGGCTETHLAAHLRAQVTMQEETLLAKLGCSKAQLHTTANNFARCLEQVAMALEHDGGCHVSDPVNHHHWLLPPWASTTVPAETGVETCACGMVKTDKIDSVSCSPIGHLSDQSQPSSGSKGHGKHCDDKSNCSASLTDYMDQATQKLVESGPNVVLDSFPVKLNAFVVAVETANMILTVNRTIFDKN</sequence>
<dbReference type="GeneID" id="109474910"/>
<dbReference type="InterPro" id="IPR027409">
    <property type="entry name" value="GroEL-like_apical_dom_sf"/>
</dbReference>
<keyword evidence="1" id="KW-1185">Reference proteome</keyword>
<dbReference type="Gene3D" id="3.50.7.10">
    <property type="entry name" value="GroEL"/>
    <property type="match status" value="1"/>
</dbReference>
<dbReference type="KEGG" id="bbel:109474910"/>
<dbReference type="Gene3D" id="3.30.260.10">
    <property type="entry name" value="TCP-1-like chaperonin intermediate domain"/>
    <property type="match status" value="1"/>
</dbReference>
<dbReference type="AlphaFoldDB" id="A0A6P4ZIN8"/>
<dbReference type="GO" id="GO:0005634">
    <property type="term" value="C:nucleus"/>
    <property type="evidence" value="ECO:0007669"/>
    <property type="project" value="TreeGrafter"/>
</dbReference>
<dbReference type="GO" id="GO:0005524">
    <property type="term" value="F:ATP binding"/>
    <property type="evidence" value="ECO:0007669"/>
    <property type="project" value="InterPro"/>
</dbReference>
<proteinExistence type="predicted"/>
<organism evidence="1 2">
    <name type="scientific">Branchiostoma belcheri</name>
    <name type="common">Amphioxus</name>
    <dbReference type="NCBI Taxonomy" id="7741"/>
    <lineage>
        <taxon>Eukaryota</taxon>
        <taxon>Metazoa</taxon>
        <taxon>Chordata</taxon>
        <taxon>Cephalochordata</taxon>
        <taxon>Leptocardii</taxon>
        <taxon>Amphioxiformes</taxon>
        <taxon>Branchiostomatidae</taxon>
        <taxon>Branchiostoma</taxon>
    </lineage>
</organism>
<dbReference type="SUPFAM" id="SSF52029">
    <property type="entry name" value="GroEL apical domain-like"/>
    <property type="match status" value="1"/>
</dbReference>
<evidence type="ECO:0000313" key="2">
    <source>
        <dbReference type="RefSeq" id="XP_019630952.1"/>
    </source>
</evidence>
<name>A0A6P4ZIN8_BRABE</name>
<dbReference type="Gene3D" id="1.10.560.10">
    <property type="entry name" value="GroEL-like equatorial domain"/>
    <property type="match status" value="1"/>
</dbReference>
<dbReference type="GO" id="GO:0051082">
    <property type="term" value="F:unfolded protein binding"/>
    <property type="evidence" value="ECO:0007669"/>
    <property type="project" value="InterPro"/>
</dbReference>
<dbReference type="RefSeq" id="XP_019630952.1">
    <property type="nucleotide sequence ID" value="XM_019775393.1"/>
</dbReference>
<dbReference type="Pfam" id="PF00118">
    <property type="entry name" value="Cpn60_TCP1"/>
    <property type="match status" value="1"/>
</dbReference>
<dbReference type="SUPFAM" id="SSF48592">
    <property type="entry name" value="GroEL equatorial domain-like"/>
    <property type="match status" value="1"/>
</dbReference>
<evidence type="ECO:0000313" key="1">
    <source>
        <dbReference type="Proteomes" id="UP000515135"/>
    </source>
</evidence>
<gene>
    <name evidence="2" type="primary">LOC109474910</name>
</gene>
<dbReference type="InterPro" id="IPR027413">
    <property type="entry name" value="GROEL-like_equatorial_sf"/>
</dbReference>
<dbReference type="GO" id="GO:0032502">
    <property type="term" value="P:developmental process"/>
    <property type="evidence" value="ECO:0007669"/>
    <property type="project" value="TreeGrafter"/>
</dbReference>
<reference evidence="2" key="1">
    <citation type="submission" date="2025-08" db="UniProtKB">
        <authorList>
            <consortium name="RefSeq"/>
        </authorList>
    </citation>
    <scope>IDENTIFICATION</scope>
    <source>
        <tissue evidence="2">Gonad</tissue>
    </source>
</reference>